<dbReference type="InterPro" id="IPR027417">
    <property type="entry name" value="P-loop_NTPase"/>
</dbReference>
<evidence type="ECO:0000256" key="1">
    <source>
        <dbReference type="SAM" id="MobiDB-lite"/>
    </source>
</evidence>
<evidence type="ECO:0000313" key="3">
    <source>
        <dbReference type="Proteomes" id="UP001596473"/>
    </source>
</evidence>
<dbReference type="Proteomes" id="UP001596473">
    <property type="component" value="Unassembled WGS sequence"/>
</dbReference>
<sequence>MITESRTARSPAVLLPYQQRWVADISPVKVIEKSRRIGLSWAEAADSALLSASQSGMDTWYIGYNKDMAQEFIRDCADWAKHYSLAAGEIEETEEVFINGDDEKAILAFVIRFASGHRITALSSRPNNLRGKAGRVIIDEAGFHEQLDELLKAAMALLMWGGQVHVISTHNGVDNLFNALINDVRSGKKPYSIHRTTFDDALAEGLYRRICLRLGKDWTAEEEAKWADGIRAFYGDDVEEELNCIPKNSGGAWLSRALIESRMNKDTPLLRYKCDEGFELLADYIREAECGDWLEKHLAPLLAKLPADAISFNGEDFGRSGDLSVHVPLIQMQNLVRRVPFILELRNVPFRQQEQICFYLLDRLPRFMGGAFDARGNGQALAEYAMQRYGISRIQQVMLTEGWYREHMPPVKAALEDGNLIDLPKDADILDDLRAIEVVRGVPRIAEKRSTGEDKGKRHGDAAVALALALFASRELNKGPVTAKSRRRRGGEKITRGYQ</sequence>
<organism evidence="2 3">
    <name type="scientific">Iodobacter arcticus</name>
    <dbReference type="NCBI Taxonomy" id="590593"/>
    <lineage>
        <taxon>Bacteria</taxon>
        <taxon>Pseudomonadati</taxon>
        <taxon>Pseudomonadota</taxon>
        <taxon>Betaproteobacteria</taxon>
        <taxon>Neisseriales</taxon>
        <taxon>Chitinibacteraceae</taxon>
        <taxon>Iodobacter</taxon>
    </lineage>
</organism>
<dbReference type="PIRSF" id="PIRSF007056">
    <property type="entry name" value="UCP007056"/>
    <property type="match status" value="1"/>
</dbReference>
<dbReference type="Gene3D" id="3.40.50.300">
    <property type="entry name" value="P-loop containing nucleotide triphosphate hydrolases"/>
    <property type="match status" value="1"/>
</dbReference>
<dbReference type="EMBL" id="JBHTBQ010000009">
    <property type="protein sequence ID" value="MFC7419358.1"/>
    <property type="molecule type" value="Genomic_DNA"/>
</dbReference>
<evidence type="ECO:0000313" key="2">
    <source>
        <dbReference type="EMBL" id="MFC7419358.1"/>
    </source>
</evidence>
<name>A0ABW2QUE2_9NEIS</name>
<keyword evidence="3" id="KW-1185">Reference proteome</keyword>
<feature type="region of interest" description="Disordered" evidence="1">
    <location>
        <begin position="479"/>
        <end position="499"/>
    </location>
</feature>
<proteinExistence type="predicted"/>
<dbReference type="InterPro" id="IPR012036">
    <property type="entry name" value="Phage_Mu_Gp28"/>
</dbReference>
<evidence type="ECO:0008006" key="4">
    <source>
        <dbReference type="Google" id="ProtNLM"/>
    </source>
</evidence>
<comment type="caution">
    <text evidence="2">The sequence shown here is derived from an EMBL/GenBank/DDBJ whole genome shotgun (WGS) entry which is preliminary data.</text>
</comment>
<reference evidence="3" key="1">
    <citation type="journal article" date="2019" name="Int. J. Syst. Evol. Microbiol.">
        <title>The Global Catalogue of Microorganisms (GCM) 10K type strain sequencing project: providing services to taxonomists for standard genome sequencing and annotation.</title>
        <authorList>
            <consortium name="The Broad Institute Genomics Platform"/>
            <consortium name="The Broad Institute Genome Sequencing Center for Infectious Disease"/>
            <person name="Wu L."/>
            <person name="Ma J."/>
        </authorList>
    </citation>
    <scope>NUCLEOTIDE SEQUENCE [LARGE SCALE GENOMIC DNA]</scope>
    <source>
        <strain evidence="3">CCUG 62945</strain>
    </source>
</reference>
<protein>
    <recommendedName>
        <fullName evidence="4">Mu-like prophage FluMu protein gp28</fullName>
    </recommendedName>
</protein>
<dbReference type="RefSeq" id="WP_380186791.1">
    <property type="nucleotide sequence ID" value="NZ_JBHTBQ010000009.1"/>
</dbReference>
<accession>A0ABW2QUE2</accession>
<dbReference type="Gene3D" id="3.30.420.240">
    <property type="match status" value="1"/>
</dbReference>
<gene>
    <name evidence="2" type="ORF">ACFQNF_05645</name>
</gene>